<accession>A0A380W4G6</accession>
<dbReference type="InterPro" id="IPR006439">
    <property type="entry name" value="HAD-SF_hydro_IA"/>
</dbReference>
<dbReference type="InterPro" id="IPR023198">
    <property type="entry name" value="PGP-like_dom2"/>
</dbReference>
<dbReference type="NCBIfam" id="TIGR01428">
    <property type="entry name" value="HAD_type_II"/>
    <property type="match status" value="1"/>
</dbReference>
<dbReference type="PRINTS" id="PR00413">
    <property type="entry name" value="HADHALOGNASE"/>
</dbReference>
<sequence length="255" mass="27778">MAAKWFPEAVAFDVIETVFSLEELRPLLVAAGLPSEALELWFAQILRDGFALDASGVYRPFRDVASATLETYIVERRDAAATRLAAVIDGFAQLKPHPDAGIAFRRLHEAGIRIFTLTNGSTEATAKLLQASGLDQFVEETLSVDDVRHWKPRREVYLYAAQRAGIAAGKLALVAAHGWDVHGAGCAGLRTVYIARSNKYPRIMRAPDAVVESLAEASEALVHYGIPSTRDRGDGWKATARSRHKPLKMASPGLG</sequence>
<evidence type="ECO:0000256" key="2">
    <source>
        <dbReference type="ARBA" id="ARBA00022801"/>
    </source>
</evidence>
<evidence type="ECO:0000313" key="6">
    <source>
        <dbReference type="Proteomes" id="UP000254343"/>
    </source>
</evidence>
<reference evidence="5 6" key="1">
    <citation type="submission" date="2018-06" db="EMBL/GenBank/DDBJ databases">
        <authorList>
            <consortium name="Pathogen Informatics"/>
            <person name="Doyle S."/>
        </authorList>
    </citation>
    <scope>NUCLEOTIDE SEQUENCE [LARGE SCALE GENOMIC DNA]</scope>
    <source>
        <strain evidence="5 6">NCTC12722</strain>
    </source>
</reference>
<evidence type="ECO:0000256" key="4">
    <source>
        <dbReference type="SAM" id="MobiDB-lite"/>
    </source>
</evidence>
<keyword evidence="2 3" id="KW-0378">Hydrolase</keyword>
<dbReference type="RefSeq" id="WP_002718162.1">
    <property type="nucleotide sequence ID" value="NZ_UFSI01000001.1"/>
</dbReference>
<organism evidence="5 6">
    <name type="scientific">Afipia felis</name>
    <name type="common">Cat scratch disease bacillus</name>
    <dbReference type="NCBI Taxonomy" id="1035"/>
    <lineage>
        <taxon>Bacteria</taxon>
        <taxon>Pseudomonadati</taxon>
        <taxon>Pseudomonadota</taxon>
        <taxon>Alphaproteobacteria</taxon>
        <taxon>Hyphomicrobiales</taxon>
        <taxon>Nitrobacteraceae</taxon>
        <taxon>Afipia</taxon>
    </lineage>
</organism>
<gene>
    <name evidence="5" type="primary">hdl IVa_1</name>
    <name evidence="5" type="ORF">NCTC12722_00547</name>
</gene>
<feature type="region of interest" description="Disordered" evidence="4">
    <location>
        <begin position="231"/>
        <end position="255"/>
    </location>
</feature>
<dbReference type="Gene3D" id="1.10.150.240">
    <property type="entry name" value="Putative phosphatase, domain 2"/>
    <property type="match status" value="1"/>
</dbReference>
<protein>
    <recommendedName>
        <fullName evidence="3">(S)-2-haloacid dehalogenase</fullName>
        <ecNumber evidence="3">3.8.1.2</ecNumber>
    </recommendedName>
    <alternativeName>
        <fullName evidence="3">2-haloalkanoic acid dehalogenase</fullName>
    </alternativeName>
    <alternativeName>
        <fullName evidence="3">Halocarboxylic acid halidohydrolase</fullName>
    </alternativeName>
    <alternativeName>
        <fullName evidence="3">L-2-haloacid dehalogenase</fullName>
    </alternativeName>
</protein>
<dbReference type="PANTHER" id="PTHR43316">
    <property type="entry name" value="HYDROLASE, HALOACID DELAHOGENASE-RELATED"/>
    <property type="match status" value="1"/>
</dbReference>
<dbReference type="Pfam" id="PF00702">
    <property type="entry name" value="Hydrolase"/>
    <property type="match status" value="1"/>
</dbReference>
<comment type="function">
    <text evidence="3">Catalyzes the hydrolytic dehalogenation of small (S)-2-haloalkanoic acids to yield the corresponding (R)-2-hydroxyalkanoic acids.</text>
</comment>
<dbReference type="InterPro" id="IPR051540">
    <property type="entry name" value="S-2-haloacid_dehalogenase"/>
</dbReference>
<dbReference type="NCBIfam" id="TIGR01493">
    <property type="entry name" value="HAD-SF-IA-v2"/>
    <property type="match status" value="1"/>
</dbReference>
<dbReference type="OrthoDB" id="7989657at2"/>
<name>A0A380W4G6_AFIFE</name>
<evidence type="ECO:0000256" key="1">
    <source>
        <dbReference type="ARBA" id="ARBA00008106"/>
    </source>
</evidence>
<dbReference type="Proteomes" id="UP000254343">
    <property type="component" value="Unassembled WGS sequence"/>
</dbReference>
<dbReference type="EC" id="3.8.1.2" evidence="3"/>
<dbReference type="GO" id="GO:0018784">
    <property type="term" value="F:(S)-2-haloacid dehalogenase activity"/>
    <property type="evidence" value="ECO:0007669"/>
    <property type="project" value="UniProtKB-UniRule"/>
</dbReference>
<dbReference type="InterPro" id="IPR036412">
    <property type="entry name" value="HAD-like_sf"/>
</dbReference>
<dbReference type="AlphaFoldDB" id="A0A380W4G6"/>
<dbReference type="EMBL" id="UIGB01000001">
    <property type="protein sequence ID" value="SUU83383.1"/>
    <property type="molecule type" value="Genomic_DNA"/>
</dbReference>
<dbReference type="InterPro" id="IPR023214">
    <property type="entry name" value="HAD_sf"/>
</dbReference>
<dbReference type="InterPro" id="IPR006328">
    <property type="entry name" value="2-HAD"/>
</dbReference>
<dbReference type="SFLD" id="SFLDG01129">
    <property type="entry name" value="C1.5:_HAD__Beta-PGM__Phosphata"/>
    <property type="match status" value="1"/>
</dbReference>
<proteinExistence type="inferred from homology"/>
<evidence type="ECO:0000256" key="3">
    <source>
        <dbReference type="RuleBase" id="RU368077"/>
    </source>
</evidence>
<evidence type="ECO:0000313" key="5">
    <source>
        <dbReference type="EMBL" id="SUU83383.1"/>
    </source>
</evidence>
<dbReference type="SFLD" id="SFLDS00003">
    <property type="entry name" value="Haloacid_Dehalogenase"/>
    <property type="match status" value="1"/>
</dbReference>
<dbReference type="PANTHER" id="PTHR43316:SF3">
    <property type="entry name" value="HALOACID DEHALOGENASE, TYPE II (AFU_ORTHOLOGUE AFUA_2G07750)-RELATED"/>
    <property type="match status" value="1"/>
</dbReference>
<comment type="similarity">
    <text evidence="1 3">Belongs to the HAD-like hydrolase superfamily. S-2-haloalkanoic acid dehalogenase family.</text>
</comment>
<dbReference type="SUPFAM" id="SSF56784">
    <property type="entry name" value="HAD-like"/>
    <property type="match status" value="1"/>
</dbReference>
<dbReference type="Gene3D" id="3.40.50.1000">
    <property type="entry name" value="HAD superfamily/HAD-like"/>
    <property type="match status" value="1"/>
</dbReference>
<comment type="catalytic activity">
    <reaction evidence="3">
        <text>an (S)-2-haloacid + H2O = a (2R)-2-hydroxycarboxylate + a halide anion + H(+)</text>
        <dbReference type="Rhea" id="RHEA:11192"/>
        <dbReference type="ChEBI" id="CHEBI:15377"/>
        <dbReference type="ChEBI" id="CHEBI:15378"/>
        <dbReference type="ChEBI" id="CHEBI:16042"/>
        <dbReference type="ChEBI" id="CHEBI:58314"/>
        <dbReference type="ChEBI" id="CHEBI:137405"/>
        <dbReference type="EC" id="3.8.1.2"/>
    </reaction>
</comment>